<dbReference type="GO" id="GO:0005886">
    <property type="term" value="C:plasma membrane"/>
    <property type="evidence" value="ECO:0007669"/>
    <property type="project" value="UniProtKB-SubCell"/>
</dbReference>
<evidence type="ECO:0000256" key="5">
    <source>
        <dbReference type="ARBA" id="ARBA00022989"/>
    </source>
</evidence>
<feature type="transmembrane region" description="Helical" evidence="7">
    <location>
        <begin position="326"/>
        <end position="344"/>
    </location>
</feature>
<dbReference type="InterPro" id="IPR004681">
    <property type="entry name" value="TRAP_DctM"/>
</dbReference>
<dbReference type="GO" id="GO:0022857">
    <property type="term" value="F:transmembrane transporter activity"/>
    <property type="evidence" value="ECO:0007669"/>
    <property type="project" value="UniProtKB-UniRule"/>
</dbReference>
<feature type="transmembrane region" description="Helical" evidence="7">
    <location>
        <begin position="230"/>
        <end position="248"/>
    </location>
</feature>
<evidence type="ECO:0000256" key="3">
    <source>
        <dbReference type="ARBA" id="ARBA00022519"/>
    </source>
</evidence>
<dbReference type="NCBIfam" id="TIGR00786">
    <property type="entry name" value="dctM"/>
    <property type="match status" value="1"/>
</dbReference>
<feature type="transmembrane region" description="Helical" evidence="7">
    <location>
        <begin position="6"/>
        <end position="33"/>
    </location>
</feature>
<proteinExistence type="inferred from homology"/>
<feature type="transmembrane region" description="Helical" evidence="7">
    <location>
        <begin position="414"/>
        <end position="435"/>
    </location>
</feature>
<comment type="subcellular location">
    <subcellularLocation>
        <location evidence="1 7">Cell inner membrane</location>
        <topology evidence="1 7">Multi-pass membrane protein</topology>
    </subcellularLocation>
</comment>
<evidence type="ECO:0000256" key="4">
    <source>
        <dbReference type="ARBA" id="ARBA00022692"/>
    </source>
</evidence>
<sequence length="441" mass="46331">MEFGMIAAVFALLLMILCGFPIAYAFGVTGFLITAIAGGNSSFHLGQAMSQMGGFALLALPLFIISGALMSEAGISDRLLRVVDRIFGQLRGGLGLVTILSCALFGAISGSAAAAIAAIGRIMIPRMIDDGYKPGYATALVACSSVLSLMIPPSIPMIVFAITSGISVGAAFLSTVIPGLILAFVYALLNMAFSGVAARQTNQKNYRSKQILRADHDAEQGRKQTDLIEASWALGLPLIVLGGIYSGIFTPTEAAAVAVVYAFFVGWIIYRRLTLRSIASSVRDGVAMTGQIAIILFFLFVLTRSMSMEQIPQNIANTILGLSDNYIVVLLLLNVALLVIGMLVDDISGSILAAVVLMPIAIKAGINPVHFAAIVGVNLGLGNVSPPCAPLLFMAGGISNLHLPAYIGPSLKLLLTGHLPVVLLVTFIPQLALWLPNMLLN</sequence>
<dbReference type="Proteomes" id="UP000219439">
    <property type="component" value="Unassembled WGS sequence"/>
</dbReference>
<protein>
    <recommendedName>
        <fullName evidence="7">TRAP transporter large permease protein</fullName>
    </recommendedName>
</protein>
<keyword evidence="7" id="KW-0813">Transport</keyword>
<evidence type="ECO:0000256" key="6">
    <source>
        <dbReference type="ARBA" id="ARBA00023136"/>
    </source>
</evidence>
<feature type="transmembrane region" description="Helical" evidence="7">
    <location>
        <begin position="254"/>
        <end position="273"/>
    </location>
</feature>
<feature type="transmembrane region" description="Helical" evidence="7">
    <location>
        <begin position="351"/>
        <end position="377"/>
    </location>
</feature>
<comment type="function">
    <text evidence="7">Part of the tripartite ATP-independent periplasmic (TRAP) transport system.</text>
</comment>
<keyword evidence="3 7" id="KW-0997">Cell inner membrane</keyword>
<dbReference type="Pfam" id="PF06808">
    <property type="entry name" value="DctM"/>
    <property type="match status" value="1"/>
</dbReference>
<evidence type="ECO:0000256" key="7">
    <source>
        <dbReference type="RuleBase" id="RU369079"/>
    </source>
</evidence>
<evidence type="ECO:0000313" key="9">
    <source>
        <dbReference type="EMBL" id="SNZ19032.1"/>
    </source>
</evidence>
<organism evidence="9 10">
    <name type="scientific">Cohaesibacter gelatinilyticus</name>
    <dbReference type="NCBI Taxonomy" id="372072"/>
    <lineage>
        <taxon>Bacteria</taxon>
        <taxon>Pseudomonadati</taxon>
        <taxon>Pseudomonadota</taxon>
        <taxon>Alphaproteobacteria</taxon>
        <taxon>Hyphomicrobiales</taxon>
        <taxon>Cohaesibacteraceae</taxon>
    </lineage>
</organism>
<comment type="similarity">
    <text evidence="7">Belongs to the TRAP transporter large permease family.</text>
</comment>
<gene>
    <name evidence="9" type="ORF">SAMN06265368_2109</name>
</gene>
<keyword evidence="10" id="KW-1185">Reference proteome</keyword>
<evidence type="ECO:0000256" key="2">
    <source>
        <dbReference type="ARBA" id="ARBA00022475"/>
    </source>
</evidence>
<keyword evidence="4 7" id="KW-0812">Transmembrane</keyword>
<dbReference type="EMBL" id="OBEL01000002">
    <property type="protein sequence ID" value="SNZ19032.1"/>
    <property type="molecule type" value="Genomic_DNA"/>
</dbReference>
<feature type="transmembrane region" description="Helical" evidence="7">
    <location>
        <begin position="136"/>
        <end position="162"/>
    </location>
</feature>
<reference evidence="9 10" key="1">
    <citation type="submission" date="2017-09" db="EMBL/GenBank/DDBJ databases">
        <authorList>
            <person name="Ehlers B."/>
            <person name="Leendertz F.H."/>
        </authorList>
    </citation>
    <scope>NUCLEOTIDE SEQUENCE [LARGE SCALE GENOMIC DNA]</scope>
    <source>
        <strain evidence="9 10">DSM 18289</strain>
    </source>
</reference>
<feature type="transmembrane region" description="Helical" evidence="7">
    <location>
        <begin position="285"/>
        <end position="306"/>
    </location>
</feature>
<dbReference type="OrthoDB" id="9790209at2"/>
<evidence type="ECO:0000313" key="10">
    <source>
        <dbReference type="Proteomes" id="UP000219439"/>
    </source>
</evidence>
<evidence type="ECO:0000256" key="1">
    <source>
        <dbReference type="ARBA" id="ARBA00004429"/>
    </source>
</evidence>
<keyword evidence="2" id="KW-1003">Cell membrane</keyword>
<comment type="subunit">
    <text evidence="7">The complex comprises the extracytoplasmic solute receptor protein and the two transmembrane proteins.</text>
</comment>
<dbReference type="PANTHER" id="PTHR33362">
    <property type="entry name" value="SIALIC ACID TRAP TRANSPORTER PERMEASE PROTEIN SIAT-RELATED"/>
    <property type="match status" value="1"/>
</dbReference>
<feature type="transmembrane region" description="Helical" evidence="7">
    <location>
        <begin position="54"/>
        <end position="75"/>
    </location>
</feature>
<feature type="domain" description="TRAP C4-dicarboxylate transport system permease DctM subunit" evidence="8">
    <location>
        <begin position="10"/>
        <end position="431"/>
    </location>
</feature>
<feature type="transmembrane region" description="Helical" evidence="7">
    <location>
        <begin position="168"/>
        <end position="189"/>
    </location>
</feature>
<name>A0A285PBC3_9HYPH</name>
<dbReference type="RefSeq" id="WP_097153420.1">
    <property type="nucleotide sequence ID" value="NZ_OBEL01000002.1"/>
</dbReference>
<dbReference type="AlphaFoldDB" id="A0A285PBC3"/>
<dbReference type="PIRSF" id="PIRSF006066">
    <property type="entry name" value="HI0050"/>
    <property type="match status" value="1"/>
</dbReference>
<feature type="transmembrane region" description="Helical" evidence="7">
    <location>
        <begin position="95"/>
        <end position="124"/>
    </location>
</feature>
<keyword evidence="6 7" id="KW-0472">Membrane</keyword>
<keyword evidence="5 7" id="KW-1133">Transmembrane helix</keyword>
<dbReference type="InterPro" id="IPR010656">
    <property type="entry name" value="DctM"/>
</dbReference>
<accession>A0A285PBC3</accession>
<evidence type="ECO:0000259" key="8">
    <source>
        <dbReference type="Pfam" id="PF06808"/>
    </source>
</evidence>